<feature type="transmembrane region" description="Helical" evidence="7">
    <location>
        <begin position="68"/>
        <end position="87"/>
    </location>
</feature>
<feature type="domain" description="Rhodopsin" evidence="8">
    <location>
        <begin position="66"/>
        <end position="231"/>
    </location>
</feature>
<name>A0A9P9DT11_9HYPO</name>
<keyword evidence="4 7" id="KW-0472">Membrane</keyword>
<proteinExistence type="inferred from homology"/>
<evidence type="ECO:0000256" key="1">
    <source>
        <dbReference type="ARBA" id="ARBA00004141"/>
    </source>
</evidence>
<feature type="transmembrane region" description="Helical" evidence="7">
    <location>
        <begin position="171"/>
        <end position="195"/>
    </location>
</feature>
<accession>A0A9P9DT11</accession>
<comment type="subcellular location">
    <subcellularLocation>
        <location evidence="1">Membrane</location>
        <topology evidence="1">Multi-pass membrane protein</topology>
    </subcellularLocation>
</comment>
<keyword evidence="10" id="KW-1185">Reference proteome</keyword>
<sequence>MSYAVPTLIGVSTTLLVLVTVFVAIRFFVRSVLLRSIDWDDGKLTDSLACVLADIIVTNLQTVTMLGYIWGFVSIKMSFAVLYLRLLPSIINRRINQGLLMLLLAQGIEECLVVIFRCNPVDKAWTPSKEGTCLDLRNFYYAALATDITLFAQPIPAVWRLQLSTWKRIGVVVMLSLGLFVCVISIIRVTYISIIKGDITYALVDPMLWSEVEVCALILCACVPSLRPFLRCFPSVNKALGLSSGKESNYHRDVSRGRPSIILTSRSDKSKQSRGGIYKSPDLEITGGATPSGPLSDHGSTEEILSHEPAESSETFMAVSLQPRT</sequence>
<dbReference type="InterPro" id="IPR052337">
    <property type="entry name" value="SAT4-like"/>
</dbReference>
<dbReference type="InterPro" id="IPR049326">
    <property type="entry name" value="Rhodopsin_dom_fungi"/>
</dbReference>
<comment type="caution">
    <text evidence="9">The sequence shown here is derived from an EMBL/GenBank/DDBJ whole genome shotgun (WGS) entry which is preliminary data.</text>
</comment>
<dbReference type="GO" id="GO:0016020">
    <property type="term" value="C:membrane"/>
    <property type="evidence" value="ECO:0007669"/>
    <property type="project" value="UniProtKB-SubCell"/>
</dbReference>
<comment type="similarity">
    <text evidence="5">Belongs to the SAT4 family.</text>
</comment>
<dbReference type="EMBL" id="JAGMUV010000021">
    <property type="protein sequence ID" value="KAH7124746.1"/>
    <property type="molecule type" value="Genomic_DNA"/>
</dbReference>
<reference evidence="9" key="1">
    <citation type="journal article" date="2021" name="Nat. Commun.">
        <title>Genetic determinants of endophytism in the Arabidopsis root mycobiome.</title>
        <authorList>
            <person name="Mesny F."/>
            <person name="Miyauchi S."/>
            <person name="Thiergart T."/>
            <person name="Pickel B."/>
            <person name="Atanasova L."/>
            <person name="Karlsson M."/>
            <person name="Huettel B."/>
            <person name="Barry K.W."/>
            <person name="Haridas S."/>
            <person name="Chen C."/>
            <person name="Bauer D."/>
            <person name="Andreopoulos W."/>
            <person name="Pangilinan J."/>
            <person name="LaButti K."/>
            <person name="Riley R."/>
            <person name="Lipzen A."/>
            <person name="Clum A."/>
            <person name="Drula E."/>
            <person name="Henrissat B."/>
            <person name="Kohler A."/>
            <person name="Grigoriev I.V."/>
            <person name="Martin F.M."/>
            <person name="Hacquard S."/>
        </authorList>
    </citation>
    <scope>NUCLEOTIDE SEQUENCE</scope>
    <source>
        <strain evidence="9">MPI-CAGE-AT-0147</strain>
    </source>
</reference>
<evidence type="ECO:0000313" key="9">
    <source>
        <dbReference type="EMBL" id="KAH7124746.1"/>
    </source>
</evidence>
<dbReference type="AlphaFoldDB" id="A0A9P9DT11"/>
<evidence type="ECO:0000256" key="2">
    <source>
        <dbReference type="ARBA" id="ARBA00022692"/>
    </source>
</evidence>
<dbReference type="Pfam" id="PF20684">
    <property type="entry name" value="Fung_rhodopsin"/>
    <property type="match status" value="1"/>
</dbReference>
<feature type="compositionally biased region" description="Basic and acidic residues" evidence="6">
    <location>
        <begin position="299"/>
        <end position="310"/>
    </location>
</feature>
<dbReference type="Proteomes" id="UP000738349">
    <property type="component" value="Unassembled WGS sequence"/>
</dbReference>
<gene>
    <name evidence="9" type="ORF">EDB81DRAFT_664466</name>
</gene>
<evidence type="ECO:0000256" key="5">
    <source>
        <dbReference type="ARBA" id="ARBA00038359"/>
    </source>
</evidence>
<feature type="transmembrane region" description="Helical" evidence="7">
    <location>
        <begin position="7"/>
        <end position="29"/>
    </location>
</feature>
<keyword evidence="2 7" id="KW-0812">Transmembrane</keyword>
<protein>
    <recommendedName>
        <fullName evidence="8">Rhodopsin domain-containing protein</fullName>
    </recommendedName>
</protein>
<evidence type="ECO:0000256" key="4">
    <source>
        <dbReference type="ARBA" id="ARBA00023136"/>
    </source>
</evidence>
<dbReference type="PANTHER" id="PTHR33048">
    <property type="entry name" value="PTH11-LIKE INTEGRAL MEMBRANE PROTEIN (AFU_ORTHOLOGUE AFUA_5G11245)"/>
    <property type="match status" value="1"/>
</dbReference>
<keyword evidence="3 7" id="KW-1133">Transmembrane helix</keyword>
<dbReference type="OrthoDB" id="5413793at2759"/>
<dbReference type="PANTHER" id="PTHR33048:SF123">
    <property type="entry name" value="INTEGRAL MEMBRANE PROTEIN"/>
    <property type="match status" value="1"/>
</dbReference>
<organism evidence="9 10">
    <name type="scientific">Dactylonectria macrodidyma</name>
    <dbReference type="NCBI Taxonomy" id="307937"/>
    <lineage>
        <taxon>Eukaryota</taxon>
        <taxon>Fungi</taxon>
        <taxon>Dikarya</taxon>
        <taxon>Ascomycota</taxon>
        <taxon>Pezizomycotina</taxon>
        <taxon>Sordariomycetes</taxon>
        <taxon>Hypocreomycetidae</taxon>
        <taxon>Hypocreales</taxon>
        <taxon>Nectriaceae</taxon>
        <taxon>Dactylonectria</taxon>
    </lineage>
</organism>
<evidence type="ECO:0000256" key="7">
    <source>
        <dbReference type="SAM" id="Phobius"/>
    </source>
</evidence>
<evidence type="ECO:0000256" key="3">
    <source>
        <dbReference type="ARBA" id="ARBA00022989"/>
    </source>
</evidence>
<evidence type="ECO:0000313" key="10">
    <source>
        <dbReference type="Proteomes" id="UP000738349"/>
    </source>
</evidence>
<feature type="region of interest" description="Disordered" evidence="6">
    <location>
        <begin position="265"/>
        <end position="325"/>
    </location>
</feature>
<evidence type="ECO:0000256" key="6">
    <source>
        <dbReference type="SAM" id="MobiDB-lite"/>
    </source>
</evidence>
<evidence type="ECO:0000259" key="8">
    <source>
        <dbReference type="Pfam" id="PF20684"/>
    </source>
</evidence>